<keyword evidence="2" id="KW-1185">Reference proteome</keyword>
<dbReference type="EMBL" id="JAPWTK010000007">
    <property type="protein sequence ID" value="KAJ8960948.1"/>
    <property type="molecule type" value="Genomic_DNA"/>
</dbReference>
<accession>A0AAV8Z9V0</accession>
<name>A0AAV8Z9V0_9CUCU</name>
<organism evidence="1 2">
    <name type="scientific">Aromia moschata</name>
    <dbReference type="NCBI Taxonomy" id="1265417"/>
    <lineage>
        <taxon>Eukaryota</taxon>
        <taxon>Metazoa</taxon>
        <taxon>Ecdysozoa</taxon>
        <taxon>Arthropoda</taxon>
        <taxon>Hexapoda</taxon>
        <taxon>Insecta</taxon>
        <taxon>Pterygota</taxon>
        <taxon>Neoptera</taxon>
        <taxon>Endopterygota</taxon>
        <taxon>Coleoptera</taxon>
        <taxon>Polyphaga</taxon>
        <taxon>Cucujiformia</taxon>
        <taxon>Chrysomeloidea</taxon>
        <taxon>Cerambycidae</taxon>
        <taxon>Cerambycinae</taxon>
        <taxon>Callichromatini</taxon>
        <taxon>Aromia</taxon>
    </lineage>
</organism>
<evidence type="ECO:0000313" key="1">
    <source>
        <dbReference type="EMBL" id="KAJ8960948.1"/>
    </source>
</evidence>
<proteinExistence type="predicted"/>
<dbReference type="AlphaFoldDB" id="A0AAV8Z9V0"/>
<evidence type="ECO:0000313" key="2">
    <source>
        <dbReference type="Proteomes" id="UP001162162"/>
    </source>
</evidence>
<comment type="caution">
    <text evidence="1">The sequence shown here is derived from an EMBL/GenBank/DDBJ whole genome shotgun (WGS) entry which is preliminary data.</text>
</comment>
<dbReference type="Proteomes" id="UP001162162">
    <property type="component" value="Unassembled WGS sequence"/>
</dbReference>
<reference evidence="1" key="1">
    <citation type="journal article" date="2023" name="Insect Mol. Biol.">
        <title>Genome sequencing provides insights into the evolution of gene families encoding plant cell wall-degrading enzymes in longhorned beetles.</title>
        <authorList>
            <person name="Shin N.R."/>
            <person name="Okamura Y."/>
            <person name="Kirsch R."/>
            <person name="Pauchet Y."/>
        </authorList>
    </citation>
    <scope>NUCLEOTIDE SEQUENCE</scope>
    <source>
        <tissue evidence="1">Midgut</tissue>
    </source>
</reference>
<sequence>MNSLARTNLIDENSVGTMYNKQEGYITNSPLLNENHYCFGSLCRGLATLKLDKYSVQFGDKDLPCDIFEDKCKEICKELDCNYEDTKTVLKMQQNCIFLQKKTRNGNIFV</sequence>
<protein>
    <submittedName>
        <fullName evidence="1">Uncharacterized protein</fullName>
    </submittedName>
</protein>
<gene>
    <name evidence="1" type="ORF">NQ318_020249</name>
</gene>